<keyword evidence="3" id="KW-0687">Ribonucleoprotein</keyword>
<gene>
    <name evidence="3" type="primary">RPS6_6</name>
    <name evidence="2" type="synonym">RPS6_28</name>
    <name evidence="3" type="ORF">VNI00_000382</name>
    <name evidence="2" type="ORF">VNI00_018548</name>
</gene>
<evidence type="ECO:0000313" key="2">
    <source>
        <dbReference type="EMBL" id="KAK7017873.1"/>
    </source>
</evidence>
<dbReference type="AlphaFoldDB" id="A0AAW0ECU7"/>
<dbReference type="EMBL" id="JAYKXP010000001">
    <property type="protein sequence ID" value="KAK7062885.1"/>
    <property type="molecule type" value="Genomic_DNA"/>
</dbReference>
<keyword evidence="4" id="KW-1185">Reference proteome</keyword>
<protein>
    <submittedName>
        <fullName evidence="3">40S ribosomal protein S6</fullName>
    </submittedName>
</protein>
<feature type="transmembrane region" description="Helical" evidence="1">
    <location>
        <begin position="26"/>
        <end position="44"/>
    </location>
</feature>
<comment type="caution">
    <text evidence="3">The sequence shown here is derived from an EMBL/GenBank/DDBJ whole genome shotgun (WGS) entry which is preliminary data.</text>
</comment>
<keyword evidence="1" id="KW-0472">Membrane</keyword>
<reference evidence="3 4" key="1">
    <citation type="submission" date="2024-01" db="EMBL/GenBank/DDBJ databases">
        <title>A draft genome for a cacao thread blight-causing isolate of Paramarasmius palmivorus.</title>
        <authorList>
            <person name="Baruah I.K."/>
            <person name="Bukari Y."/>
            <person name="Amoako-Attah I."/>
            <person name="Meinhardt L.W."/>
            <person name="Bailey B.A."/>
            <person name="Cohen S.P."/>
        </authorList>
    </citation>
    <scope>NUCLEOTIDE SEQUENCE [LARGE SCALE GENOMIC DNA]</scope>
    <source>
        <strain evidence="3 4">GH-12</strain>
    </source>
</reference>
<name>A0AAW0ECU7_9AGAR</name>
<evidence type="ECO:0000313" key="3">
    <source>
        <dbReference type="EMBL" id="KAK7062885.1"/>
    </source>
</evidence>
<sequence length="164" mass="18592">MSSSPTNVNTIDVSSTALPEVSDSNLAVAIFALLALALLLHRYLRRLYPCITIDEMNDAETSLDDAFNNAVRNDYLRGYERDIIDHKRLRVKNTASEIRTKSLETSSSIWEKCLDVEVELIPDILAWYAGAQPLEKEILTIIELEKRHRYNIELGRRAMIATGV</sequence>
<accession>A0AAW0ECU7</accession>
<dbReference type="EMBL" id="JAYKXP010000246">
    <property type="protein sequence ID" value="KAK7017873.1"/>
    <property type="molecule type" value="Genomic_DNA"/>
</dbReference>
<keyword evidence="1" id="KW-1133">Transmembrane helix</keyword>
<evidence type="ECO:0000313" key="4">
    <source>
        <dbReference type="Proteomes" id="UP001383192"/>
    </source>
</evidence>
<proteinExistence type="predicted"/>
<dbReference type="GO" id="GO:0005840">
    <property type="term" value="C:ribosome"/>
    <property type="evidence" value="ECO:0007669"/>
    <property type="project" value="UniProtKB-KW"/>
</dbReference>
<keyword evidence="1" id="KW-0812">Transmembrane</keyword>
<keyword evidence="3" id="KW-0689">Ribosomal protein</keyword>
<evidence type="ECO:0000256" key="1">
    <source>
        <dbReference type="SAM" id="Phobius"/>
    </source>
</evidence>
<dbReference type="Proteomes" id="UP001383192">
    <property type="component" value="Unassembled WGS sequence"/>
</dbReference>
<organism evidence="3 4">
    <name type="scientific">Paramarasmius palmivorus</name>
    <dbReference type="NCBI Taxonomy" id="297713"/>
    <lineage>
        <taxon>Eukaryota</taxon>
        <taxon>Fungi</taxon>
        <taxon>Dikarya</taxon>
        <taxon>Basidiomycota</taxon>
        <taxon>Agaricomycotina</taxon>
        <taxon>Agaricomycetes</taxon>
        <taxon>Agaricomycetidae</taxon>
        <taxon>Agaricales</taxon>
        <taxon>Marasmiineae</taxon>
        <taxon>Marasmiaceae</taxon>
        <taxon>Paramarasmius</taxon>
    </lineage>
</organism>